<keyword evidence="1" id="KW-0812">Transmembrane</keyword>
<keyword evidence="1" id="KW-0472">Membrane</keyword>
<gene>
    <name evidence="2" type="ORF">DWY29_10220</name>
</gene>
<protein>
    <submittedName>
        <fullName evidence="2">Uncharacterized protein</fullName>
    </submittedName>
</protein>
<feature type="transmembrane region" description="Helical" evidence="1">
    <location>
        <begin position="12"/>
        <end position="28"/>
    </location>
</feature>
<dbReference type="Proteomes" id="UP000285820">
    <property type="component" value="Unassembled WGS sequence"/>
</dbReference>
<dbReference type="AlphaFoldDB" id="A0A412FHU5"/>
<evidence type="ECO:0000313" key="2">
    <source>
        <dbReference type="EMBL" id="RGR67729.1"/>
    </source>
</evidence>
<evidence type="ECO:0000256" key="1">
    <source>
        <dbReference type="SAM" id="Phobius"/>
    </source>
</evidence>
<feature type="transmembrane region" description="Helical" evidence="1">
    <location>
        <begin position="48"/>
        <end position="66"/>
    </location>
</feature>
<accession>A0A412FHU5</accession>
<organism evidence="2 3">
    <name type="scientific">Roseburia inulinivorans</name>
    <dbReference type="NCBI Taxonomy" id="360807"/>
    <lineage>
        <taxon>Bacteria</taxon>
        <taxon>Bacillati</taxon>
        <taxon>Bacillota</taxon>
        <taxon>Clostridia</taxon>
        <taxon>Lachnospirales</taxon>
        <taxon>Lachnospiraceae</taxon>
        <taxon>Roseburia</taxon>
    </lineage>
</organism>
<reference evidence="2 3" key="1">
    <citation type="submission" date="2018-08" db="EMBL/GenBank/DDBJ databases">
        <title>A genome reference for cultivated species of the human gut microbiota.</title>
        <authorList>
            <person name="Zou Y."/>
            <person name="Xue W."/>
            <person name="Luo G."/>
        </authorList>
    </citation>
    <scope>NUCLEOTIDE SEQUENCE [LARGE SCALE GENOMIC DNA]</scope>
    <source>
        <strain evidence="2 3">AF24-4</strain>
    </source>
</reference>
<sequence length="76" mass="9205">MNNRIKSLDNTKWILTLLICLYHIQFMGDEKYSTLFYWVKDLENCVVQVFSLISGFLFFRNIRNLADVRDRAMCYR</sequence>
<name>A0A412FHU5_9FIRM</name>
<proteinExistence type="predicted"/>
<dbReference type="RefSeq" id="WP_118126259.1">
    <property type="nucleotide sequence ID" value="NZ_QRUN01000013.1"/>
</dbReference>
<evidence type="ECO:0000313" key="3">
    <source>
        <dbReference type="Proteomes" id="UP000285820"/>
    </source>
</evidence>
<dbReference type="EMBL" id="QRUN01000013">
    <property type="protein sequence ID" value="RGR67729.1"/>
    <property type="molecule type" value="Genomic_DNA"/>
</dbReference>
<comment type="caution">
    <text evidence="2">The sequence shown here is derived from an EMBL/GenBank/DDBJ whole genome shotgun (WGS) entry which is preliminary data.</text>
</comment>
<keyword evidence="1" id="KW-1133">Transmembrane helix</keyword>